<dbReference type="PANTHER" id="PTHR14611">
    <property type="entry name" value="TECTONIC FAMILY MEMBER"/>
    <property type="match status" value="1"/>
</dbReference>
<dbReference type="AlphaFoldDB" id="A0AAV8ZS59"/>
<protein>
    <recommendedName>
        <fullName evidence="1">Tectonic-1-3 domain-containing protein</fullName>
    </recommendedName>
</protein>
<organism evidence="2 3">
    <name type="scientific">Rhamnusium bicolor</name>
    <dbReference type="NCBI Taxonomy" id="1586634"/>
    <lineage>
        <taxon>Eukaryota</taxon>
        <taxon>Metazoa</taxon>
        <taxon>Ecdysozoa</taxon>
        <taxon>Arthropoda</taxon>
        <taxon>Hexapoda</taxon>
        <taxon>Insecta</taxon>
        <taxon>Pterygota</taxon>
        <taxon>Neoptera</taxon>
        <taxon>Endopterygota</taxon>
        <taxon>Coleoptera</taxon>
        <taxon>Polyphaga</taxon>
        <taxon>Cucujiformia</taxon>
        <taxon>Chrysomeloidea</taxon>
        <taxon>Cerambycidae</taxon>
        <taxon>Lepturinae</taxon>
        <taxon>Rhagiini</taxon>
        <taxon>Rhamnusium</taxon>
    </lineage>
</organism>
<dbReference type="PANTHER" id="PTHR14611:SF2">
    <property type="entry name" value="TECTONIC"/>
    <property type="match status" value="1"/>
</dbReference>
<keyword evidence="3" id="KW-1185">Reference proteome</keyword>
<dbReference type="Pfam" id="PF07773">
    <property type="entry name" value="TCTN_DUF1619"/>
    <property type="match status" value="1"/>
</dbReference>
<dbReference type="InterPro" id="IPR011677">
    <property type="entry name" value="TCTN1-3_dom"/>
</dbReference>
<proteinExistence type="predicted"/>
<dbReference type="GO" id="GO:0035869">
    <property type="term" value="C:ciliary transition zone"/>
    <property type="evidence" value="ECO:0007669"/>
    <property type="project" value="TreeGrafter"/>
</dbReference>
<sequence length="313" mass="36104">MELLEDVSYEFGSDYFEFSQEFNANFWWINQTRNFSEMLSGNPGYLIGKPILIGNLVNVGNKTNVISKLQRHSSYYLENFMTLPENVNGDCILNDKNYVPVEFGFNLLTKCKMNSIVFNRRKYLNGTEICRDIQKAILKLWGITGENKTFGMFGNADANNPAEWTKILYNMNPEELLNKTTGHFSSSNNSLTCHGIATSLVIDIYHSRIDFQILLNQEKILAVTHSFGGLINRSLSYNKQKDSIYFEVDLESQVVFYDISVQKQKKYVDPPSLQIKLPYDFFYPFIKIENGVDVISVNENFYFCMCLLIVLVK</sequence>
<dbReference type="InterPro" id="IPR040354">
    <property type="entry name" value="TCTN1-3"/>
</dbReference>
<evidence type="ECO:0000313" key="2">
    <source>
        <dbReference type="EMBL" id="KAJ8968378.1"/>
    </source>
</evidence>
<comment type="caution">
    <text evidence="2">The sequence shown here is derived from an EMBL/GenBank/DDBJ whole genome shotgun (WGS) entry which is preliminary data.</text>
</comment>
<dbReference type="EMBL" id="JANEYF010000718">
    <property type="protein sequence ID" value="KAJ8968378.1"/>
    <property type="molecule type" value="Genomic_DNA"/>
</dbReference>
<name>A0AAV8ZS59_9CUCU</name>
<evidence type="ECO:0000259" key="1">
    <source>
        <dbReference type="Pfam" id="PF07773"/>
    </source>
</evidence>
<accession>A0AAV8ZS59</accession>
<gene>
    <name evidence="2" type="ORF">NQ314_002328</name>
</gene>
<dbReference type="GO" id="GO:0060271">
    <property type="term" value="P:cilium assembly"/>
    <property type="evidence" value="ECO:0007669"/>
    <property type="project" value="TreeGrafter"/>
</dbReference>
<evidence type="ECO:0000313" key="3">
    <source>
        <dbReference type="Proteomes" id="UP001162156"/>
    </source>
</evidence>
<feature type="domain" description="Tectonic-1-3" evidence="1">
    <location>
        <begin position="41"/>
        <end position="228"/>
    </location>
</feature>
<reference evidence="2" key="1">
    <citation type="journal article" date="2023" name="Insect Mol. Biol.">
        <title>Genome sequencing provides insights into the evolution of gene families encoding plant cell wall-degrading enzymes in longhorned beetles.</title>
        <authorList>
            <person name="Shin N.R."/>
            <person name="Okamura Y."/>
            <person name="Kirsch R."/>
            <person name="Pauchet Y."/>
        </authorList>
    </citation>
    <scope>NUCLEOTIDE SEQUENCE</scope>
    <source>
        <strain evidence="2">RBIC_L_NR</strain>
    </source>
</reference>
<dbReference type="Proteomes" id="UP001162156">
    <property type="component" value="Unassembled WGS sequence"/>
</dbReference>